<dbReference type="GO" id="GO:0016787">
    <property type="term" value="F:hydrolase activity"/>
    <property type="evidence" value="ECO:0007669"/>
    <property type="project" value="UniProtKB-KW"/>
</dbReference>
<dbReference type="EMBL" id="JBHRWI010000053">
    <property type="protein sequence ID" value="MFC3515722.1"/>
    <property type="molecule type" value="Genomic_DNA"/>
</dbReference>
<dbReference type="EC" id="3.-.-.-" evidence="2"/>
<dbReference type="Gene3D" id="3.40.710.10">
    <property type="entry name" value="DD-peptidase/beta-lactamase superfamily"/>
    <property type="match status" value="1"/>
</dbReference>
<dbReference type="Proteomes" id="UP001595764">
    <property type="component" value="Unassembled WGS sequence"/>
</dbReference>
<organism evidence="2 3">
    <name type="scientific">Amycolatopsis halotolerans</name>
    <dbReference type="NCBI Taxonomy" id="330083"/>
    <lineage>
        <taxon>Bacteria</taxon>
        <taxon>Bacillati</taxon>
        <taxon>Actinomycetota</taxon>
        <taxon>Actinomycetes</taxon>
        <taxon>Pseudonocardiales</taxon>
        <taxon>Pseudonocardiaceae</taxon>
        <taxon>Amycolatopsis</taxon>
    </lineage>
</organism>
<dbReference type="SUPFAM" id="SSF56601">
    <property type="entry name" value="beta-lactamase/transpeptidase-like"/>
    <property type="match status" value="1"/>
</dbReference>
<keyword evidence="3" id="KW-1185">Reference proteome</keyword>
<gene>
    <name evidence="2" type="ORF">ACFORO_36560</name>
</gene>
<dbReference type="InterPro" id="IPR050789">
    <property type="entry name" value="Diverse_Enzym_Activities"/>
</dbReference>
<evidence type="ECO:0000313" key="3">
    <source>
        <dbReference type="Proteomes" id="UP001595764"/>
    </source>
</evidence>
<name>A0ABV7QS34_9PSEU</name>
<dbReference type="RefSeq" id="WP_377876300.1">
    <property type="nucleotide sequence ID" value="NZ_JBHMAY010000093.1"/>
</dbReference>
<dbReference type="InterPro" id="IPR001466">
    <property type="entry name" value="Beta-lactam-related"/>
</dbReference>
<proteinExistence type="predicted"/>
<evidence type="ECO:0000313" key="2">
    <source>
        <dbReference type="EMBL" id="MFC3515722.1"/>
    </source>
</evidence>
<protein>
    <submittedName>
        <fullName evidence="2">Serine hydrolase domain-containing protein</fullName>
        <ecNumber evidence="2">3.-.-.-</ecNumber>
    </submittedName>
</protein>
<dbReference type="PANTHER" id="PTHR43283:SF7">
    <property type="entry name" value="BETA-LACTAMASE-RELATED DOMAIN-CONTAINING PROTEIN"/>
    <property type="match status" value="1"/>
</dbReference>
<comment type="caution">
    <text evidence="2">The sequence shown here is derived from an EMBL/GenBank/DDBJ whole genome shotgun (WGS) entry which is preliminary data.</text>
</comment>
<dbReference type="InterPro" id="IPR012338">
    <property type="entry name" value="Beta-lactam/transpept-like"/>
</dbReference>
<evidence type="ECO:0000259" key="1">
    <source>
        <dbReference type="Pfam" id="PF00144"/>
    </source>
</evidence>
<accession>A0ABV7QS34</accession>
<reference evidence="3" key="1">
    <citation type="journal article" date="2019" name="Int. J. Syst. Evol. Microbiol.">
        <title>The Global Catalogue of Microorganisms (GCM) 10K type strain sequencing project: providing services to taxonomists for standard genome sequencing and annotation.</title>
        <authorList>
            <consortium name="The Broad Institute Genomics Platform"/>
            <consortium name="The Broad Institute Genome Sequencing Center for Infectious Disease"/>
            <person name="Wu L."/>
            <person name="Ma J."/>
        </authorList>
    </citation>
    <scope>NUCLEOTIDE SEQUENCE [LARGE SCALE GENOMIC DNA]</scope>
    <source>
        <strain evidence="3">CGMCC 4.7682</strain>
    </source>
</reference>
<feature type="domain" description="Beta-lactamase-related" evidence="1">
    <location>
        <begin position="33"/>
        <end position="312"/>
    </location>
</feature>
<dbReference type="PANTHER" id="PTHR43283">
    <property type="entry name" value="BETA-LACTAMASE-RELATED"/>
    <property type="match status" value="1"/>
</dbReference>
<dbReference type="Pfam" id="PF00144">
    <property type="entry name" value="Beta-lactamase"/>
    <property type="match status" value="1"/>
</dbReference>
<sequence>MTSAFPSVFPSEAGLDAQGVRGFLQRLTADGISLDSLLVYRSGKLAFEHYWWPYRADRPHTTHSATKSFVGTAIGLALDEGLLRLDDRLVSFFPELVPPDASEHLRAITVEDLLTMRTGHRVGLSGKTWRLLKTSWVREYLRTPVDLPPGKAFTYSSATSHMLSAIVQRTSGQSVFDYLRPRLFEPLGFAGHSWDTDPEGICSGGNGLSLRSIDFLKWGVLHLHDGLWQGERILPAGWVREATAWHVQNADAGTWNGTEFVPVSGTGADERPEGYGYQLWLDADGGYRASGMFGQDVFVLPQHDAVVVTTGSITHGKHRLLSGLVHDLLVPAFDGTPSTAADSSLAADLADVAAPALSPTSVALDGQRYECESNEDGLSEISFTVDDDVLVVTLDDARGRHSVRCGLSTWVESDTGVSTWQLHHSYQAESTRVLAAAQWSSPRELVLEWYFVESPFHDTVTLEFGDGQLRWHRRTNVNSGPTERPVVIATLGQATEAGRARPTPAVR</sequence>
<keyword evidence="2" id="KW-0378">Hydrolase</keyword>